<proteinExistence type="inferred from homology"/>
<reference evidence="7" key="1">
    <citation type="submission" date="2015-10" db="EMBL/GenBank/DDBJ databases">
        <authorList>
            <person name="Regsiter A."/>
            <person name="william w."/>
        </authorList>
    </citation>
    <scope>NUCLEOTIDE SEQUENCE</scope>
    <source>
        <strain evidence="7">Montdore</strain>
    </source>
</reference>
<keyword evidence="2" id="KW-0285">Flavoprotein</keyword>
<evidence type="ECO:0000256" key="2">
    <source>
        <dbReference type="ARBA" id="ARBA00022630"/>
    </source>
</evidence>
<dbReference type="PRINTS" id="PR00420">
    <property type="entry name" value="RNGMNOXGNASE"/>
</dbReference>
<dbReference type="Gene3D" id="3.50.50.60">
    <property type="entry name" value="FAD/NAD(P)-binding domain"/>
    <property type="match status" value="1"/>
</dbReference>
<dbReference type="EMBL" id="LN891386">
    <property type="protein sequence ID" value="CUS06744.1"/>
    <property type="molecule type" value="Genomic_DNA"/>
</dbReference>
<gene>
    <name evidence="7" type="ORF">GSTUAT00009178001</name>
</gene>
<dbReference type="Pfam" id="PF01494">
    <property type="entry name" value="FAD_binding_3"/>
    <property type="match status" value="1"/>
</dbReference>
<keyword evidence="4" id="KW-0560">Oxidoreductase</keyword>
<organism evidence="7 8">
    <name type="scientific">Tuber aestivum</name>
    <name type="common">summer truffle</name>
    <dbReference type="NCBI Taxonomy" id="59557"/>
    <lineage>
        <taxon>Eukaryota</taxon>
        <taxon>Fungi</taxon>
        <taxon>Dikarya</taxon>
        <taxon>Ascomycota</taxon>
        <taxon>Pezizomycotina</taxon>
        <taxon>Pezizomycetes</taxon>
        <taxon>Pezizales</taxon>
        <taxon>Tuberaceae</taxon>
        <taxon>Tuber</taxon>
    </lineage>
</organism>
<dbReference type="Proteomes" id="UP001412239">
    <property type="component" value="Unassembled WGS sequence"/>
</dbReference>
<evidence type="ECO:0000256" key="4">
    <source>
        <dbReference type="ARBA" id="ARBA00023002"/>
    </source>
</evidence>
<evidence type="ECO:0000259" key="6">
    <source>
        <dbReference type="Pfam" id="PF01494"/>
    </source>
</evidence>
<keyword evidence="3" id="KW-0274">FAD</keyword>
<accession>A0A292PII3</accession>
<keyword evidence="8" id="KW-1185">Reference proteome</keyword>
<protein>
    <recommendedName>
        <fullName evidence="6">FAD-binding domain-containing protein</fullName>
    </recommendedName>
</protein>
<evidence type="ECO:0000313" key="8">
    <source>
        <dbReference type="Proteomes" id="UP001412239"/>
    </source>
</evidence>
<name>A0A292PII3_9PEZI</name>
<dbReference type="AlphaFoldDB" id="A0A292PII3"/>
<evidence type="ECO:0000256" key="5">
    <source>
        <dbReference type="ARBA" id="ARBA00023033"/>
    </source>
</evidence>
<dbReference type="GO" id="GO:0071949">
    <property type="term" value="F:FAD binding"/>
    <property type="evidence" value="ECO:0007669"/>
    <property type="project" value="InterPro"/>
</dbReference>
<sequence>MHLKMPKPRLNVLIVGAGLGGLSAAIAIRLAGHEVLVLEQASTLSEVGAGIQVPPNSSRFLISWGLREAMDRVSVLPEVMRFRSYRDGGILNEQPLVPLTEEVYGGPYWHCHRADFHKVLLEKCQTIGRLTVEVRINSMVIKIDFEAPSVTLSTGGTIGADLIVGSDGLKSRCREQLLGHSDPPHLTGDLAYRILVKAEEMRKHKDLEEFVNKPAINTWMGPNAHAVCYLLKDQGYYNMVLICPDNMPGGVNVMSADPTEVLEFFKSWDPKLQKMISLVSSVSKWRLQNGTEMASWTHPSGKFALLGDACHATLPYLAQGAAIAVEDGGVLGGLLGKLEDRSQLPALLRAYEGLRKNRTTKIVTGSTDMRDILHMEDGEKQKRRDAVLLADDIKPGFPNKWRDPAFRNFLFAYDGAREVEMAWERLRERSGSGAAGPSSQIKHLLIPPRHNQGLIVQQLIKRRPHDAIGAARALPPEAHEDISNQRLQLPIVPPPLLTPFPNPPLLSRASSATRIPGPRHQSRILQCAPSLNALLKHADDLHKTRIHQIHALGVKHGLHHVRVSGDLGPSQPVHKSRVDQHLPGDEVEPHQSREYIERLLLAEGVAGGVLVGGEGTVEAADERAEGRLLAELVQCRAVQQRSARSERRRCEGVEEPTCERR</sequence>
<dbReference type="PANTHER" id="PTHR13789">
    <property type="entry name" value="MONOOXYGENASE"/>
    <property type="match status" value="1"/>
</dbReference>
<dbReference type="InterPro" id="IPR002938">
    <property type="entry name" value="FAD-bd"/>
</dbReference>
<dbReference type="SUPFAM" id="SSF51905">
    <property type="entry name" value="FAD/NAD(P)-binding domain"/>
    <property type="match status" value="1"/>
</dbReference>
<evidence type="ECO:0000313" key="7">
    <source>
        <dbReference type="EMBL" id="CUS06744.1"/>
    </source>
</evidence>
<dbReference type="GO" id="GO:0004497">
    <property type="term" value="F:monooxygenase activity"/>
    <property type="evidence" value="ECO:0007669"/>
    <property type="project" value="UniProtKB-KW"/>
</dbReference>
<keyword evidence="5" id="KW-0503">Monooxygenase</keyword>
<evidence type="ECO:0000256" key="1">
    <source>
        <dbReference type="ARBA" id="ARBA00007992"/>
    </source>
</evidence>
<dbReference type="InterPro" id="IPR036188">
    <property type="entry name" value="FAD/NAD-bd_sf"/>
</dbReference>
<feature type="domain" description="FAD-binding" evidence="6">
    <location>
        <begin position="10"/>
        <end position="364"/>
    </location>
</feature>
<dbReference type="FunFam" id="3.50.50.60:FF:000115">
    <property type="entry name" value="Salicylate hydroxylase, putative"/>
    <property type="match status" value="1"/>
</dbReference>
<evidence type="ECO:0000256" key="3">
    <source>
        <dbReference type="ARBA" id="ARBA00022827"/>
    </source>
</evidence>
<dbReference type="SUPFAM" id="SSF54373">
    <property type="entry name" value="FAD-linked reductases, C-terminal domain"/>
    <property type="match status" value="1"/>
</dbReference>
<dbReference type="InterPro" id="IPR050493">
    <property type="entry name" value="FAD-dep_Monooxygenase_BioMet"/>
</dbReference>
<dbReference type="PANTHER" id="PTHR13789:SF238">
    <property type="entry name" value="PUTATIVE (AFU_ORTHOLOGUE AFUA_2G01680)-RELATED"/>
    <property type="match status" value="1"/>
</dbReference>
<comment type="similarity">
    <text evidence="1">Belongs to the paxM FAD-dependent monooxygenase family.</text>
</comment>